<evidence type="ECO:0000313" key="1">
    <source>
        <dbReference type="EMBL" id="VEL24328.1"/>
    </source>
</evidence>
<protein>
    <submittedName>
        <fullName evidence="1">Uncharacterized protein</fullName>
    </submittedName>
</protein>
<name>A0A3S5AN73_9PLAT</name>
<evidence type="ECO:0000313" key="2">
    <source>
        <dbReference type="Proteomes" id="UP000784294"/>
    </source>
</evidence>
<keyword evidence="2" id="KW-1185">Reference proteome</keyword>
<accession>A0A3S5AN73</accession>
<dbReference type="EMBL" id="CAAALY010067138">
    <property type="protein sequence ID" value="VEL24328.1"/>
    <property type="molecule type" value="Genomic_DNA"/>
</dbReference>
<dbReference type="Proteomes" id="UP000784294">
    <property type="component" value="Unassembled WGS sequence"/>
</dbReference>
<organism evidence="1 2">
    <name type="scientific">Protopolystoma xenopodis</name>
    <dbReference type="NCBI Taxonomy" id="117903"/>
    <lineage>
        <taxon>Eukaryota</taxon>
        <taxon>Metazoa</taxon>
        <taxon>Spiralia</taxon>
        <taxon>Lophotrochozoa</taxon>
        <taxon>Platyhelminthes</taxon>
        <taxon>Monogenea</taxon>
        <taxon>Polyopisthocotylea</taxon>
        <taxon>Polystomatidea</taxon>
        <taxon>Polystomatidae</taxon>
        <taxon>Protopolystoma</taxon>
    </lineage>
</organism>
<reference evidence="1" key="1">
    <citation type="submission" date="2018-11" db="EMBL/GenBank/DDBJ databases">
        <authorList>
            <consortium name="Pathogen Informatics"/>
        </authorList>
    </citation>
    <scope>NUCLEOTIDE SEQUENCE</scope>
</reference>
<gene>
    <name evidence="1" type="ORF">PXEA_LOCUS17768</name>
</gene>
<dbReference type="AlphaFoldDB" id="A0A3S5AN73"/>
<comment type="caution">
    <text evidence="1">The sequence shown here is derived from an EMBL/GenBank/DDBJ whole genome shotgun (WGS) entry which is preliminary data.</text>
</comment>
<sequence length="199" mass="22366">MHFWCIKDGLRSGFQLGHARVTRPGGASVLGALVRRRVVDNNVSTCIHACIRFNLGSVRSKRELIESLIVERGSGADESGNSTPSKPSHRAPYCVWQRRNDAFGLLGLARTGHEPIMRQGGQVAKVLSPLNNQTWRYPFTRWGEQLFTFWPNGRPTFSQPQKFGITGIITADTHSCKILKLTLGQEDYSALSYYLYRLN</sequence>
<proteinExistence type="predicted"/>